<dbReference type="Proteomes" id="UP001633002">
    <property type="component" value="Unassembled WGS sequence"/>
</dbReference>
<feature type="compositionally biased region" description="Basic and acidic residues" evidence="2">
    <location>
        <begin position="422"/>
        <end position="459"/>
    </location>
</feature>
<name>A0ABD3HR54_9MARC</name>
<comment type="similarity">
    <text evidence="1">Belongs to the IST1 family.</text>
</comment>
<evidence type="ECO:0008006" key="5">
    <source>
        <dbReference type="Google" id="ProtNLM"/>
    </source>
</evidence>
<accession>A0ABD3HR54</accession>
<dbReference type="Gene3D" id="1.20.1260.60">
    <property type="entry name" value="Vacuolar protein sorting-associated protein Ist1"/>
    <property type="match status" value="1"/>
</dbReference>
<feature type="compositionally biased region" description="Basic and acidic residues" evidence="2">
    <location>
        <begin position="567"/>
        <end position="610"/>
    </location>
</feature>
<dbReference type="EMBL" id="JBJQOH010000003">
    <property type="protein sequence ID" value="KAL3692606.1"/>
    <property type="molecule type" value="Genomic_DNA"/>
</dbReference>
<dbReference type="FunFam" id="1.20.1260.60:FF:000003">
    <property type="entry name" value="IST1-like protein isoform A"/>
    <property type="match status" value="1"/>
</dbReference>
<organism evidence="3 4">
    <name type="scientific">Riccia sorocarpa</name>
    <dbReference type="NCBI Taxonomy" id="122646"/>
    <lineage>
        <taxon>Eukaryota</taxon>
        <taxon>Viridiplantae</taxon>
        <taxon>Streptophyta</taxon>
        <taxon>Embryophyta</taxon>
        <taxon>Marchantiophyta</taxon>
        <taxon>Marchantiopsida</taxon>
        <taxon>Marchantiidae</taxon>
        <taxon>Marchantiales</taxon>
        <taxon>Ricciaceae</taxon>
        <taxon>Riccia</taxon>
    </lineage>
</organism>
<feature type="compositionally biased region" description="Low complexity" evidence="2">
    <location>
        <begin position="876"/>
        <end position="895"/>
    </location>
</feature>
<evidence type="ECO:0000256" key="1">
    <source>
        <dbReference type="ARBA" id="ARBA00005536"/>
    </source>
</evidence>
<feature type="region of interest" description="Disordered" evidence="2">
    <location>
        <begin position="748"/>
        <end position="899"/>
    </location>
</feature>
<dbReference type="PANTHER" id="PTHR12161">
    <property type="entry name" value="IST1 FAMILY MEMBER"/>
    <property type="match status" value="1"/>
</dbReference>
<dbReference type="PANTHER" id="PTHR12161:SF5">
    <property type="entry name" value="IST1 HOMOLOG"/>
    <property type="match status" value="1"/>
</dbReference>
<feature type="compositionally biased region" description="Low complexity" evidence="2">
    <location>
        <begin position="350"/>
        <end position="380"/>
    </location>
</feature>
<feature type="compositionally biased region" description="Basic and acidic residues" evidence="2">
    <location>
        <begin position="529"/>
        <end position="538"/>
    </location>
</feature>
<feature type="compositionally biased region" description="Acidic residues" evidence="2">
    <location>
        <begin position="393"/>
        <end position="406"/>
    </location>
</feature>
<feature type="compositionally biased region" description="Basic and acidic residues" evidence="2">
    <location>
        <begin position="748"/>
        <end position="765"/>
    </location>
</feature>
<feature type="region of interest" description="Disordered" evidence="2">
    <location>
        <begin position="198"/>
        <end position="641"/>
    </location>
</feature>
<reference evidence="3 4" key="1">
    <citation type="submission" date="2024-09" db="EMBL/GenBank/DDBJ databases">
        <title>Chromosome-scale assembly of Riccia sorocarpa.</title>
        <authorList>
            <person name="Paukszto L."/>
        </authorList>
    </citation>
    <scope>NUCLEOTIDE SEQUENCE [LARGE SCALE GENOMIC DNA]</scope>
    <source>
        <strain evidence="3">LP-2024</strain>
        <tissue evidence="3">Aerial parts of the thallus</tissue>
    </source>
</reference>
<sequence>MFGGGFKASKCKTLLKLAMARIKLLRNKRDIQIKQMRKDIAQLLQTGQEPSARIRVEHIAREQNIMAAYDILELFCEQLTVRLSIIEAQKQCPLDMKEAVSSLIFAAPRCADLPELIQIRTQFNAKYGKEFVAAAAELRPDCGVNRRIIEKLSVKAPKGELKLKLLTEIADEFKVEWDPTDTEAELLKRPEDLLDGPKEFYGASSAPASGSSFSPSSINESSSFSRRPQDAIPSHPQPPPPPPPPAPSAPIQMMPLDPSSDEDSSSRTRANDKPQFVPFLGPHPSQRAPAADTAPIHSRSTSASVSSTSGKYDSPRSPVSRSETYSEGQKEGRQEFEGSGDYMNVDDAVRAAAEYSRRAAAAANAAAALRKSQSMSSSPPRARRSPRVRASEPVEDSDEESTEEDEPQSHRHQERRRPPGRYTEETPPKHEPKRSDSDKSRDGASKHEPKRSDSDKSRDGASFTRRNIQDANEFSFRTSFRPEQIPKSPTGNSEDRQDASFWRVSSNEGSNRRSKSEEPKDTSASTQTKSDDQPEVFRRNSSGSRGGIFSGRIDEDQEEGSFGKNGSDTRRAQYDVEPPKKVDPEHESFWKPADDGWRSHVDSDVSRKIDAGIFTGRAGEDDSDYAKKSSRDSKYSDAPSIFSRADSAESDLFKRSDSAELDLRSSDEFYDTKQGLPTPKFDDEDHSSSSVSSSRRSTKYEDDPYERSSNYSSGPPLNHFWRSAPPSQDVTEDEVAFVKRFSFANREDLKPLDKSKSDTLSEKDYQTGQSESIDRAGSDPLYNKSFKTREQKLDVSVPTTKSRRTRVIGKDKSEDGEGSFGSPVRRSKTYSSYDENPTTSDEPPYSSRPIPFKPSPSTNSASYQSPETKRESLSPVTLTHSGSGSSLSSPGSVHPKLPDIDDLTARFEALKAAKR</sequence>
<feature type="compositionally biased region" description="Low complexity" evidence="2">
    <location>
        <begin position="202"/>
        <end position="225"/>
    </location>
</feature>
<comment type="caution">
    <text evidence="3">The sequence shown here is derived from an EMBL/GenBank/DDBJ whole genome shotgun (WGS) entry which is preliminary data.</text>
</comment>
<feature type="compositionally biased region" description="Basic residues" evidence="2">
    <location>
        <begin position="410"/>
        <end position="419"/>
    </location>
</feature>
<evidence type="ECO:0000313" key="3">
    <source>
        <dbReference type="EMBL" id="KAL3692606.1"/>
    </source>
</evidence>
<feature type="compositionally biased region" description="Basic and acidic residues" evidence="2">
    <location>
        <begin position="510"/>
        <end position="521"/>
    </location>
</feature>
<dbReference type="InterPro" id="IPR042277">
    <property type="entry name" value="IST1-like"/>
</dbReference>
<evidence type="ECO:0000256" key="2">
    <source>
        <dbReference type="SAM" id="MobiDB-lite"/>
    </source>
</evidence>
<dbReference type="InterPro" id="IPR005061">
    <property type="entry name" value="Ist1"/>
</dbReference>
<dbReference type="Pfam" id="PF03398">
    <property type="entry name" value="Ist1"/>
    <property type="match status" value="1"/>
</dbReference>
<feature type="compositionally biased region" description="Low complexity" evidence="2">
    <location>
        <begin position="298"/>
        <end position="309"/>
    </location>
</feature>
<feature type="compositionally biased region" description="Low complexity" evidence="2">
    <location>
        <begin position="249"/>
        <end position="258"/>
    </location>
</feature>
<feature type="compositionally biased region" description="Pro residues" evidence="2">
    <location>
        <begin position="235"/>
        <end position="248"/>
    </location>
</feature>
<feature type="compositionally biased region" description="Basic and acidic residues" evidence="2">
    <location>
        <begin position="618"/>
        <end position="635"/>
    </location>
</feature>
<gene>
    <name evidence="3" type="ORF">R1sor_006257</name>
</gene>
<feature type="region of interest" description="Disordered" evidence="2">
    <location>
        <begin position="664"/>
        <end position="728"/>
    </location>
</feature>
<keyword evidence="4" id="KW-1185">Reference proteome</keyword>
<proteinExistence type="inferred from homology"/>
<feature type="compositionally biased region" description="Polar residues" evidence="2">
    <location>
        <begin position="855"/>
        <end position="866"/>
    </location>
</feature>
<feature type="compositionally biased region" description="Polar residues" evidence="2">
    <location>
        <begin position="464"/>
        <end position="478"/>
    </location>
</feature>
<dbReference type="AlphaFoldDB" id="A0ABD3HR54"/>
<feature type="compositionally biased region" description="Polar residues" evidence="2">
    <location>
        <begin position="317"/>
        <end position="327"/>
    </location>
</feature>
<protein>
    <recommendedName>
        <fullName evidence="5">IST1-like protein</fullName>
    </recommendedName>
</protein>
<evidence type="ECO:0000313" key="4">
    <source>
        <dbReference type="Proteomes" id="UP001633002"/>
    </source>
</evidence>
<feature type="compositionally biased region" description="Polar residues" evidence="2">
    <location>
        <begin position="829"/>
        <end position="841"/>
    </location>
</feature>